<dbReference type="GO" id="GO:0016149">
    <property type="term" value="F:translation release factor activity, codon specific"/>
    <property type="evidence" value="ECO:0007669"/>
    <property type="project" value="UniProtKB-UniRule"/>
</dbReference>
<dbReference type="EMBL" id="CP087164">
    <property type="protein sequence ID" value="UGS35094.1"/>
    <property type="molecule type" value="Genomic_DNA"/>
</dbReference>
<evidence type="ECO:0000256" key="1">
    <source>
        <dbReference type="ARBA" id="ARBA00002613"/>
    </source>
</evidence>
<dbReference type="PANTHER" id="PTHR43116">
    <property type="entry name" value="PEPTIDE CHAIN RELEASE FACTOR 2"/>
    <property type="match status" value="1"/>
</dbReference>
<evidence type="ECO:0000256" key="2">
    <source>
        <dbReference type="ARBA" id="ARBA00010835"/>
    </source>
</evidence>
<dbReference type="PANTHER" id="PTHR43116:SF3">
    <property type="entry name" value="CLASS I PEPTIDE CHAIN RELEASE FACTOR"/>
    <property type="match status" value="1"/>
</dbReference>
<evidence type="ECO:0000256" key="4">
    <source>
        <dbReference type="ARBA" id="ARBA00022490"/>
    </source>
</evidence>
<dbReference type="InterPro" id="IPR005139">
    <property type="entry name" value="PCRF"/>
</dbReference>
<evidence type="ECO:0000313" key="11">
    <source>
        <dbReference type="EMBL" id="UGS35094.1"/>
    </source>
</evidence>
<evidence type="ECO:0000259" key="10">
    <source>
        <dbReference type="PROSITE" id="PS00745"/>
    </source>
</evidence>
<feature type="coiled-coil region" evidence="8">
    <location>
        <begin position="91"/>
        <end position="118"/>
    </location>
</feature>
<dbReference type="InterPro" id="IPR045853">
    <property type="entry name" value="Pep_chain_release_fac_I_sf"/>
</dbReference>
<dbReference type="PROSITE" id="PS00745">
    <property type="entry name" value="RF_PROK_I"/>
    <property type="match status" value="1"/>
</dbReference>
<dbReference type="InterPro" id="IPR004374">
    <property type="entry name" value="PrfB"/>
</dbReference>
<comment type="similarity">
    <text evidence="2 6">Belongs to the prokaryotic/mitochondrial release factor family.</text>
</comment>
<dbReference type="InterPro" id="IPR000352">
    <property type="entry name" value="Pep_chain_release_fac_I"/>
</dbReference>
<evidence type="ECO:0000256" key="5">
    <source>
        <dbReference type="ARBA" id="ARBA00022917"/>
    </source>
</evidence>
<keyword evidence="4 6" id="KW-0963">Cytoplasm</keyword>
<evidence type="ECO:0000256" key="3">
    <source>
        <dbReference type="ARBA" id="ARBA00022481"/>
    </source>
</evidence>
<evidence type="ECO:0000256" key="8">
    <source>
        <dbReference type="SAM" id="Coils"/>
    </source>
</evidence>
<reference evidence="11" key="1">
    <citation type="journal article" date="2022" name="Int. J. Syst. Evol. Microbiol.">
        <title>Pseudomonas aegrilactucae sp. nov. and Pseudomonas morbosilactucae sp. nov., pathogens causing bacterial rot of lettuce in Japan.</title>
        <authorList>
            <person name="Sawada H."/>
            <person name="Fujikawa T."/>
            <person name="Satou M."/>
        </authorList>
    </citation>
    <scope>NUCLEOTIDE SEQUENCE</scope>
    <source>
        <strain evidence="11">0166_1</strain>
    </source>
</reference>
<feature type="modified residue" description="N5-methylglutamine" evidence="6">
    <location>
        <position position="254"/>
    </location>
</feature>
<comment type="PTM">
    <text evidence="6">Methylated by PrmC. Methylation increases the termination efficiency of RF2.</text>
</comment>
<evidence type="ECO:0000256" key="9">
    <source>
        <dbReference type="SAM" id="MobiDB-lite"/>
    </source>
</evidence>
<dbReference type="Gene3D" id="3.30.70.1660">
    <property type="match status" value="1"/>
</dbReference>
<protein>
    <recommendedName>
        <fullName evidence="6 7">Peptide chain release factor 2</fullName>
        <shortName evidence="6">RF-2</shortName>
    </recommendedName>
</protein>
<dbReference type="KEGG" id="sbae:DSM104329_01478"/>
<dbReference type="GO" id="GO:0005737">
    <property type="term" value="C:cytoplasm"/>
    <property type="evidence" value="ECO:0007669"/>
    <property type="project" value="UniProtKB-SubCell"/>
</dbReference>
<evidence type="ECO:0000313" key="12">
    <source>
        <dbReference type="Proteomes" id="UP001162834"/>
    </source>
</evidence>
<keyword evidence="3 6" id="KW-0488">Methylation</keyword>
<feature type="compositionally biased region" description="Basic and acidic residues" evidence="9">
    <location>
        <begin position="53"/>
        <end position="70"/>
    </location>
</feature>
<feature type="domain" description="Prokaryotic-type class I peptide chain release factors" evidence="10">
    <location>
        <begin position="247"/>
        <end position="263"/>
    </location>
</feature>
<dbReference type="NCBIfam" id="TIGR00020">
    <property type="entry name" value="prfB"/>
    <property type="match status" value="1"/>
</dbReference>
<gene>
    <name evidence="6 11" type="primary">prfB</name>
    <name evidence="11" type="ORF">DSM104329_01478</name>
</gene>
<dbReference type="Pfam" id="PF03462">
    <property type="entry name" value="PCRF"/>
    <property type="match status" value="1"/>
</dbReference>
<dbReference type="Proteomes" id="UP001162834">
    <property type="component" value="Chromosome"/>
</dbReference>
<evidence type="ECO:0000256" key="7">
    <source>
        <dbReference type="NCBIfam" id="TIGR00020"/>
    </source>
</evidence>
<accession>A0A9E6XV96</accession>
<dbReference type="Pfam" id="PF00472">
    <property type="entry name" value="RF-1"/>
    <property type="match status" value="1"/>
</dbReference>
<keyword evidence="5 6" id="KW-0648">Protein biosynthesis</keyword>
<proteinExistence type="inferred from homology"/>
<dbReference type="SUPFAM" id="SSF75620">
    <property type="entry name" value="Release factor"/>
    <property type="match status" value="1"/>
</dbReference>
<organism evidence="11 12">
    <name type="scientific">Capillimicrobium parvum</name>
    <dbReference type="NCBI Taxonomy" id="2884022"/>
    <lineage>
        <taxon>Bacteria</taxon>
        <taxon>Bacillati</taxon>
        <taxon>Actinomycetota</taxon>
        <taxon>Thermoleophilia</taxon>
        <taxon>Solirubrobacterales</taxon>
        <taxon>Capillimicrobiaceae</taxon>
        <taxon>Capillimicrobium</taxon>
    </lineage>
</organism>
<comment type="subcellular location">
    <subcellularLocation>
        <location evidence="6">Cytoplasm</location>
    </subcellularLocation>
</comment>
<dbReference type="HAMAP" id="MF_00094">
    <property type="entry name" value="Rel_fac_2"/>
    <property type="match status" value="1"/>
</dbReference>
<dbReference type="Gene3D" id="3.30.160.20">
    <property type="match status" value="1"/>
</dbReference>
<dbReference type="FunFam" id="3.30.160.20:FF:000004">
    <property type="entry name" value="Peptide chain release factor 1"/>
    <property type="match status" value="1"/>
</dbReference>
<feature type="region of interest" description="Disordered" evidence="9">
    <location>
        <begin position="37"/>
        <end position="70"/>
    </location>
</feature>
<keyword evidence="8" id="KW-0175">Coiled coil</keyword>
<feature type="coiled-coil region" evidence="8">
    <location>
        <begin position="290"/>
        <end position="317"/>
    </location>
</feature>
<dbReference type="Gene3D" id="1.20.58.410">
    <property type="entry name" value="Release factor"/>
    <property type="match status" value="1"/>
</dbReference>
<evidence type="ECO:0000256" key="6">
    <source>
        <dbReference type="HAMAP-Rule" id="MF_00094"/>
    </source>
</evidence>
<name>A0A9E6XV96_9ACTN</name>
<keyword evidence="12" id="KW-1185">Reference proteome</keyword>
<dbReference type="AlphaFoldDB" id="A0A9E6XV96"/>
<dbReference type="SMART" id="SM00937">
    <property type="entry name" value="PCRF"/>
    <property type="match status" value="1"/>
</dbReference>
<sequence>MPQPSTTRQSAAQRVAAIQEALGPLRASLDPDALAERVSSLEAEMQEPGFWDDNDRASRTSSEHSRASRRLETFRSLATDVEDLEGLVELADEDESMAAELDTQIASAEERVQALEMERLFSGRYDAGDALVTVNAGAGGTDAQDWAEMVLRMEMRWAEKRGFDVELLEVSPGEEAGIKSATFLAKGENAYGLYKAERGVHRLVRLSPFDAANRRQTSFAGLEVAPVVEDAAEVVIDDDDLQVDTYRASGAGGQHVNKTDSAVRITHRPTGIVVQCQNERSQSANRQTAMGMLRSKLAELEERKRQEEIAREKGDAQDVNFGSQIRSYVLHPYTMVKDHRTNVEAGNAQGVLDGDLDPFVRAELLREAGAT</sequence>
<dbReference type="RefSeq" id="WP_407655872.1">
    <property type="nucleotide sequence ID" value="NZ_CP087164.1"/>
</dbReference>
<comment type="function">
    <text evidence="1 6">Peptide chain release factor 2 directs the termination of translation in response to the peptide chain termination codons UGA and UAA.</text>
</comment>